<dbReference type="EMBL" id="JAHQIW010004405">
    <property type="protein sequence ID" value="KAJ1362241.1"/>
    <property type="molecule type" value="Genomic_DNA"/>
</dbReference>
<keyword evidence="2" id="KW-1185">Reference proteome</keyword>
<name>A0AAD5N4Z0_PARTN</name>
<gene>
    <name evidence="1" type="ORF">KIN20_021739</name>
</gene>
<accession>A0AAD5N4Z0</accession>
<dbReference type="Proteomes" id="UP001196413">
    <property type="component" value="Unassembled WGS sequence"/>
</dbReference>
<comment type="caution">
    <text evidence="1">The sequence shown here is derived from an EMBL/GenBank/DDBJ whole genome shotgun (WGS) entry which is preliminary data.</text>
</comment>
<proteinExistence type="predicted"/>
<evidence type="ECO:0000313" key="1">
    <source>
        <dbReference type="EMBL" id="KAJ1362241.1"/>
    </source>
</evidence>
<protein>
    <submittedName>
        <fullName evidence="1">Uncharacterized protein</fullName>
    </submittedName>
</protein>
<reference evidence="1" key="1">
    <citation type="submission" date="2021-06" db="EMBL/GenBank/DDBJ databases">
        <title>Parelaphostrongylus tenuis whole genome reference sequence.</title>
        <authorList>
            <person name="Garwood T.J."/>
            <person name="Larsen P.A."/>
            <person name="Fountain-Jones N.M."/>
            <person name="Garbe J.R."/>
            <person name="Macchietto M.G."/>
            <person name="Kania S.A."/>
            <person name="Gerhold R.W."/>
            <person name="Richards J.E."/>
            <person name="Wolf T.M."/>
        </authorList>
    </citation>
    <scope>NUCLEOTIDE SEQUENCE</scope>
    <source>
        <strain evidence="1">MNPRO001-30</strain>
        <tissue evidence="1">Meninges</tissue>
    </source>
</reference>
<dbReference type="AlphaFoldDB" id="A0AAD5N4Z0"/>
<evidence type="ECO:0000313" key="2">
    <source>
        <dbReference type="Proteomes" id="UP001196413"/>
    </source>
</evidence>
<sequence length="105" mass="11551">MNPLECKGAHVNKDLSKDIEGVMSMIPHCIIVGNTTTNVIMANWSKEMWQGVLNRAVRMLAAGPFALHFSSASGTINSAQVSFGMCLMNDKFMCLSFLSFTEVFK</sequence>
<organism evidence="1 2">
    <name type="scientific">Parelaphostrongylus tenuis</name>
    <name type="common">Meningeal worm</name>
    <dbReference type="NCBI Taxonomy" id="148309"/>
    <lineage>
        <taxon>Eukaryota</taxon>
        <taxon>Metazoa</taxon>
        <taxon>Ecdysozoa</taxon>
        <taxon>Nematoda</taxon>
        <taxon>Chromadorea</taxon>
        <taxon>Rhabditida</taxon>
        <taxon>Rhabditina</taxon>
        <taxon>Rhabditomorpha</taxon>
        <taxon>Strongyloidea</taxon>
        <taxon>Metastrongylidae</taxon>
        <taxon>Parelaphostrongylus</taxon>
    </lineage>
</organism>